<sequence>MGATEFYKTMGITPEELHKGESVEHYAMRVFAQQNDQSVRTGVLYSYSTVSALEQTNPQSHQLYTY</sequence>
<dbReference type="AlphaFoldDB" id="A0AAE8WZC2"/>
<reference evidence="1 2" key="1">
    <citation type="submission" date="2019-08" db="EMBL/GenBank/DDBJ databases">
        <title>Whole genome sequence analysis of bacterial isolates in patients.</title>
        <authorList>
            <person name="Jeong K.C."/>
        </authorList>
    </citation>
    <scope>NUCLEOTIDE SEQUENCE [LARGE SCALE GENOMIC DNA]</scope>
    <source>
        <strain evidence="1 2">KCJ3K342</strain>
    </source>
</reference>
<organism evidence="1 2">
    <name type="scientific">Enterobacter hormaechei</name>
    <dbReference type="NCBI Taxonomy" id="158836"/>
    <lineage>
        <taxon>Bacteria</taxon>
        <taxon>Pseudomonadati</taxon>
        <taxon>Pseudomonadota</taxon>
        <taxon>Gammaproteobacteria</taxon>
        <taxon>Enterobacterales</taxon>
        <taxon>Enterobacteriaceae</taxon>
        <taxon>Enterobacter</taxon>
        <taxon>Enterobacter cloacae complex</taxon>
    </lineage>
</organism>
<accession>A0AAE8WZC2</accession>
<dbReference type="Proteomes" id="UP000322612">
    <property type="component" value="Unassembled WGS sequence"/>
</dbReference>
<evidence type="ECO:0000313" key="1">
    <source>
        <dbReference type="EMBL" id="TYS04630.1"/>
    </source>
</evidence>
<gene>
    <name evidence="1" type="ORF">FZC81_23910</name>
</gene>
<protein>
    <submittedName>
        <fullName evidence="1">Uncharacterized protein</fullName>
    </submittedName>
</protein>
<comment type="caution">
    <text evidence="1">The sequence shown here is derived from an EMBL/GenBank/DDBJ whole genome shotgun (WGS) entry which is preliminary data.</text>
</comment>
<name>A0AAE8WZC2_9ENTR</name>
<proteinExistence type="predicted"/>
<evidence type="ECO:0000313" key="2">
    <source>
        <dbReference type="Proteomes" id="UP000322612"/>
    </source>
</evidence>
<dbReference type="EMBL" id="VTDZ01000165">
    <property type="protein sequence ID" value="TYS04630.1"/>
    <property type="molecule type" value="Genomic_DNA"/>
</dbReference>